<accession>B9JNU4</accession>
<dbReference type="eggNOG" id="COG0464">
    <property type="taxonomic scope" value="Bacteria"/>
</dbReference>
<dbReference type="Gene3D" id="3.40.50.300">
    <property type="entry name" value="P-loop containing nucleotide triphosphate hydrolases"/>
    <property type="match status" value="1"/>
</dbReference>
<dbReference type="Pfam" id="PF05621">
    <property type="entry name" value="TniB"/>
    <property type="match status" value="1"/>
</dbReference>
<dbReference type="STRING" id="311403.Arad_7802"/>
<dbReference type="Proteomes" id="UP000001600">
    <property type="component" value="Chromosome 2"/>
</dbReference>
<dbReference type="InterPro" id="IPR008868">
    <property type="entry name" value="TniB"/>
</dbReference>
<evidence type="ECO:0000313" key="2">
    <source>
        <dbReference type="Proteomes" id="UP000001600"/>
    </source>
</evidence>
<dbReference type="HOGENOM" id="CLU_067529_2_0_5"/>
<dbReference type="SUPFAM" id="SSF52540">
    <property type="entry name" value="P-loop containing nucleoside triphosphate hydrolases"/>
    <property type="match status" value="1"/>
</dbReference>
<protein>
    <submittedName>
        <fullName evidence="1">TniB NTP-binding protein</fullName>
    </submittedName>
</protein>
<dbReference type="KEGG" id="ara:Arad_7802"/>
<organism evidence="1 2">
    <name type="scientific">Rhizobium rhizogenes (strain K84 / ATCC BAA-868)</name>
    <name type="common">Agrobacterium radiobacter</name>
    <dbReference type="NCBI Taxonomy" id="311403"/>
    <lineage>
        <taxon>Bacteria</taxon>
        <taxon>Pseudomonadati</taxon>
        <taxon>Pseudomonadota</taxon>
        <taxon>Alphaproteobacteria</taxon>
        <taxon>Hyphomicrobiales</taxon>
        <taxon>Rhizobiaceae</taxon>
        <taxon>Rhizobium/Agrobacterium group</taxon>
        <taxon>Rhizobium</taxon>
    </lineage>
</organism>
<reference evidence="1 2" key="1">
    <citation type="journal article" date="2009" name="J. Bacteriol.">
        <title>Genome sequences of three Agrobacterium biovars help elucidate the evolution of multichromosome genomes in bacteria.</title>
        <authorList>
            <person name="Slater S.C."/>
            <person name="Goldman B.S."/>
            <person name="Goodner B."/>
            <person name="Setubal J.C."/>
            <person name="Farrand S.K."/>
            <person name="Nester E.W."/>
            <person name="Burr T.J."/>
            <person name="Banta L."/>
            <person name="Dickerman A.W."/>
            <person name="Paulsen I."/>
            <person name="Otten L."/>
            <person name="Suen G."/>
            <person name="Welch R."/>
            <person name="Almeida N.F."/>
            <person name="Arnold F."/>
            <person name="Burton O.T."/>
            <person name="Du Z."/>
            <person name="Ewing A."/>
            <person name="Godsy E."/>
            <person name="Heisel S."/>
            <person name="Houmiel K.L."/>
            <person name="Jhaveri J."/>
            <person name="Lu J."/>
            <person name="Miller N.M."/>
            <person name="Norton S."/>
            <person name="Chen Q."/>
            <person name="Phoolcharoen W."/>
            <person name="Ohlin V."/>
            <person name="Ondrusek D."/>
            <person name="Pride N."/>
            <person name="Stricklin S.L."/>
            <person name="Sun J."/>
            <person name="Wheeler C."/>
            <person name="Wilson L."/>
            <person name="Zhu H."/>
            <person name="Wood D.W."/>
        </authorList>
    </citation>
    <scope>NUCLEOTIDE SEQUENCE [LARGE SCALE GENOMIC DNA]</scope>
    <source>
        <strain evidence="2">K84 / ATCC BAA-868</strain>
    </source>
</reference>
<evidence type="ECO:0000313" key="1">
    <source>
        <dbReference type="EMBL" id="ACM29225.1"/>
    </source>
</evidence>
<sequence>MTAHLFDHVRAYLDRSVEEKIAYIQAPRWVGYPIAEAAHARLAELLARPPGLRTHGLMIVGPYANGKTMLVERFAVDHLKMTPLPQRKVWIVQTREGAGLVHFYGSILHALRAPICNNQSIGRKIEQIDRLFEHVKPKVLIFDEFHNALRGRSRDIEAIFAFLRRIGRQYDISPVLVGEVSVFDCINTTSEMASRFELQAAPRWRYDEDYLALLDSLEAAMPLARSSDLSDEPLARKIHELSEGLIGEIFAIITRAALVALRSGKERITRTGVNDLHYIPVSRRGRAPQRDCLL</sequence>
<dbReference type="AlphaFoldDB" id="B9JNU4"/>
<dbReference type="InterPro" id="IPR027417">
    <property type="entry name" value="P-loop_NTPase"/>
</dbReference>
<dbReference type="EMBL" id="CP000629">
    <property type="protein sequence ID" value="ACM29225.1"/>
    <property type="molecule type" value="Genomic_DNA"/>
</dbReference>
<proteinExistence type="predicted"/>
<name>B9JNU4_RHIR8</name>
<gene>
    <name evidence="1" type="ordered locus">Arad_7802</name>
</gene>
<dbReference type="RefSeq" id="WP_012649550.1">
    <property type="nucleotide sequence ID" value="NC_011983.1"/>
</dbReference>